<name>A0AAV4II73_9GAST</name>
<gene>
    <name evidence="1" type="ORF">ElyMa_006593500</name>
</gene>
<sequence length="162" mass="17825">MPFWKSASAKTCNNLANVLKEPEKTGVQKMHKILAANIQCRSSEVVKSERGARPESVPKKGTCEQLLQLILQELKTFSKHLCFWVAIQPAASDLLIGQVGHCCVRPLRTPCANTKMRSEAPIAAITRLLCTFSNTDAAITSVEKLSQTIGSCLMIFYMTLIS</sequence>
<proteinExistence type="predicted"/>
<reference evidence="1 2" key="1">
    <citation type="journal article" date="2021" name="Elife">
        <title>Chloroplast acquisition without the gene transfer in kleptoplastic sea slugs, Plakobranchus ocellatus.</title>
        <authorList>
            <person name="Maeda T."/>
            <person name="Takahashi S."/>
            <person name="Yoshida T."/>
            <person name="Shimamura S."/>
            <person name="Takaki Y."/>
            <person name="Nagai Y."/>
            <person name="Toyoda A."/>
            <person name="Suzuki Y."/>
            <person name="Arimoto A."/>
            <person name="Ishii H."/>
            <person name="Satoh N."/>
            <person name="Nishiyama T."/>
            <person name="Hasebe M."/>
            <person name="Maruyama T."/>
            <person name="Minagawa J."/>
            <person name="Obokata J."/>
            <person name="Shigenobu S."/>
        </authorList>
    </citation>
    <scope>NUCLEOTIDE SEQUENCE [LARGE SCALE GENOMIC DNA]</scope>
</reference>
<keyword evidence="2" id="KW-1185">Reference proteome</keyword>
<comment type="caution">
    <text evidence="1">The sequence shown here is derived from an EMBL/GenBank/DDBJ whole genome shotgun (WGS) entry which is preliminary data.</text>
</comment>
<accession>A0AAV4II73</accession>
<dbReference type="Proteomes" id="UP000762676">
    <property type="component" value="Unassembled WGS sequence"/>
</dbReference>
<dbReference type="EMBL" id="BMAT01013247">
    <property type="protein sequence ID" value="GFS08367.1"/>
    <property type="molecule type" value="Genomic_DNA"/>
</dbReference>
<evidence type="ECO:0000313" key="2">
    <source>
        <dbReference type="Proteomes" id="UP000762676"/>
    </source>
</evidence>
<evidence type="ECO:0000313" key="1">
    <source>
        <dbReference type="EMBL" id="GFS08367.1"/>
    </source>
</evidence>
<organism evidence="1 2">
    <name type="scientific">Elysia marginata</name>
    <dbReference type="NCBI Taxonomy" id="1093978"/>
    <lineage>
        <taxon>Eukaryota</taxon>
        <taxon>Metazoa</taxon>
        <taxon>Spiralia</taxon>
        <taxon>Lophotrochozoa</taxon>
        <taxon>Mollusca</taxon>
        <taxon>Gastropoda</taxon>
        <taxon>Heterobranchia</taxon>
        <taxon>Euthyneura</taxon>
        <taxon>Panpulmonata</taxon>
        <taxon>Sacoglossa</taxon>
        <taxon>Placobranchoidea</taxon>
        <taxon>Plakobranchidae</taxon>
        <taxon>Elysia</taxon>
    </lineage>
</organism>
<dbReference type="AlphaFoldDB" id="A0AAV4II73"/>
<protein>
    <submittedName>
        <fullName evidence="1">Uncharacterized protein</fullName>
    </submittedName>
</protein>